<dbReference type="RefSeq" id="WP_379900306.1">
    <property type="nucleotide sequence ID" value="NZ_JBHRTR010000025.1"/>
</dbReference>
<dbReference type="PROSITE" id="PS51278">
    <property type="entry name" value="GATASE_TYPE_2"/>
    <property type="match status" value="1"/>
</dbReference>
<keyword evidence="4" id="KW-0547">Nucleotide-binding</keyword>
<dbReference type="Pfam" id="PF00733">
    <property type="entry name" value="Asn_synthase"/>
    <property type="match status" value="1"/>
</dbReference>
<comment type="caution">
    <text evidence="9">The sequence shown here is derived from an EMBL/GenBank/DDBJ whole genome shotgun (WGS) entry which is preliminary data.</text>
</comment>
<evidence type="ECO:0000259" key="8">
    <source>
        <dbReference type="PROSITE" id="PS51278"/>
    </source>
</evidence>
<proteinExistence type="inferred from homology"/>
<dbReference type="InterPro" id="IPR051786">
    <property type="entry name" value="ASN_synthetase/amidase"/>
</dbReference>
<keyword evidence="10" id="KW-1185">Reference proteome</keyword>
<dbReference type="GO" id="GO:0004066">
    <property type="term" value="F:asparagine synthase (glutamine-hydrolyzing) activity"/>
    <property type="evidence" value="ECO:0007669"/>
    <property type="project" value="UniProtKB-EC"/>
</dbReference>
<evidence type="ECO:0000256" key="3">
    <source>
        <dbReference type="ARBA" id="ARBA00012737"/>
    </source>
</evidence>
<reference evidence="10" key="1">
    <citation type="journal article" date="2019" name="Int. J. Syst. Evol. Microbiol.">
        <title>The Global Catalogue of Microorganisms (GCM) 10K type strain sequencing project: providing services to taxonomists for standard genome sequencing and annotation.</title>
        <authorList>
            <consortium name="The Broad Institute Genomics Platform"/>
            <consortium name="The Broad Institute Genome Sequencing Center for Infectious Disease"/>
            <person name="Wu L."/>
            <person name="Ma J."/>
        </authorList>
    </citation>
    <scope>NUCLEOTIDE SEQUENCE [LARGE SCALE GENOMIC DNA]</scope>
    <source>
        <strain evidence="10">KCTC 42964</strain>
    </source>
</reference>
<dbReference type="InterPro" id="IPR014729">
    <property type="entry name" value="Rossmann-like_a/b/a_fold"/>
</dbReference>
<keyword evidence="6" id="KW-0315">Glutamine amidotransferase</keyword>
<comment type="similarity">
    <text evidence="2">Belongs to the asparagine synthetase family.</text>
</comment>
<dbReference type="InterPro" id="IPR033738">
    <property type="entry name" value="AsnB_N"/>
</dbReference>
<dbReference type="EC" id="6.3.5.4" evidence="3"/>
<comment type="pathway">
    <text evidence="1">Amino-acid biosynthesis; L-asparagine biosynthesis; L-asparagine from L-aspartate (L-Gln route): step 1/1.</text>
</comment>
<accession>A0ABV7KZP6</accession>
<dbReference type="Proteomes" id="UP001595528">
    <property type="component" value="Unassembled WGS sequence"/>
</dbReference>
<dbReference type="Gene3D" id="3.60.20.10">
    <property type="entry name" value="Glutamine Phosphoribosylpyrophosphate, subunit 1, domain 1"/>
    <property type="match status" value="1"/>
</dbReference>
<dbReference type="CDD" id="cd01991">
    <property type="entry name" value="Asn_synthase_B_C"/>
    <property type="match status" value="1"/>
</dbReference>
<dbReference type="PANTHER" id="PTHR43284:SF1">
    <property type="entry name" value="ASPARAGINE SYNTHETASE"/>
    <property type="match status" value="1"/>
</dbReference>
<protein>
    <recommendedName>
        <fullName evidence="3">asparagine synthase (glutamine-hydrolyzing)</fullName>
        <ecNumber evidence="3">6.3.5.4</ecNumber>
    </recommendedName>
</protein>
<organism evidence="9 10">
    <name type="scientific">Marinibaculum pumilum</name>
    <dbReference type="NCBI Taxonomy" id="1766165"/>
    <lineage>
        <taxon>Bacteria</taxon>
        <taxon>Pseudomonadati</taxon>
        <taxon>Pseudomonadota</taxon>
        <taxon>Alphaproteobacteria</taxon>
        <taxon>Rhodospirillales</taxon>
        <taxon>Rhodospirillaceae</taxon>
        <taxon>Marinibaculum</taxon>
    </lineage>
</organism>
<sequence>MCGIAGIIAAPGTEVNLDAVYAMRKALKHRGPDGDGLYVNGSIALAQTRLAIIDLATGDQPLYAPGGIALVANGEIYNYLELKQEMAEAHFATASDCEVPLHLYRREGPDFAEHLRGMYAIALHDAAEDRLLLSRDPFGIKPLYYVAGPAGLAFASEPGALLDAGLAPRRIVPRSRDELLQLQFTTGRDTIFEGIQRLLPGETLVVSRARIVERRRIDPLPALPPVQIGEAAALAELDKVLLESVTLHQRSDVPYGMFLSGGVDSAALLAAMARVNDRPVLAYTAGFDRGEVNDERAHARAVAGALGAEHVEVEFGEQDFWDLLPRIAAAVDDPAADYAVLPTWKLAERAAQDVKVVLSGEGGDEIFAGYGRYRSAIRPWWRGGRAMRPRGIFDGLGVLRQEPTGWRDGIVAAESLSGGKDRNRLQSVQAVDCADWLPNDLLTKLDRCLMAHGLEGRTPYLDPALAAFAYRLPDGLKIRGRLGKYLLRAWLDKAVPVAGAFTRKRGFTVPVGSWIAARGDRLGPLVAAQPGVAEACHPDAVRRLYGATGKHAAFACWTLLFYALWHQHHVVGRPAEGDVTAMLE</sequence>
<dbReference type="PIRSF" id="PIRSF001589">
    <property type="entry name" value="Asn_synthetase_glu-h"/>
    <property type="match status" value="1"/>
</dbReference>
<comment type="catalytic activity">
    <reaction evidence="7">
        <text>L-aspartate + L-glutamine + ATP + H2O = L-asparagine + L-glutamate + AMP + diphosphate + H(+)</text>
        <dbReference type="Rhea" id="RHEA:12228"/>
        <dbReference type="ChEBI" id="CHEBI:15377"/>
        <dbReference type="ChEBI" id="CHEBI:15378"/>
        <dbReference type="ChEBI" id="CHEBI:29985"/>
        <dbReference type="ChEBI" id="CHEBI:29991"/>
        <dbReference type="ChEBI" id="CHEBI:30616"/>
        <dbReference type="ChEBI" id="CHEBI:33019"/>
        <dbReference type="ChEBI" id="CHEBI:58048"/>
        <dbReference type="ChEBI" id="CHEBI:58359"/>
        <dbReference type="ChEBI" id="CHEBI:456215"/>
        <dbReference type="EC" id="6.3.5.4"/>
    </reaction>
</comment>
<dbReference type="CDD" id="cd00712">
    <property type="entry name" value="AsnB"/>
    <property type="match status" value="1"/>
</dbReference>
<keyword evidence="9" id="KW-0436">Ligase</keyword>
<dbReference type="InterPro" id="IPR017932">
    <property type="entry name" value="GATase_2_dom"/>
</dbReference>
<dbReference type="EMBL" id="JBHRTR010000025">
    <property type="protein sequence ID" value="MFC3227812.1"/>
    <property type="molecule type" value="Genomic_DNA"/>
</dbReference>
<evidence type="ECO:0000256" key="5">
    <source>
        <dbReference type="ARBA" id="ARBA00022840"/>
    </source>
</evidence>
<evidence type="ECO:0000313" key="10">
    <source>
        <dbReference type="Proteomes" id="UP001595528"/>
    </source>
</evidence>
<dbReference type="Gene3D" id="3.40.50.620">
    <property type="entry name" value="HUPs"/>
    <property type="match status" value="1"/>
</dbReference>
<gene>
    <name evidence="9" type="primary">asnB</name>
    <name evidence="9" type="ORF">ACFOGJ_11250</name>
</gene>
<feature type="domain" description="Glutamine amidotransferase type-2" evidence="8">
    <location>
        <begin position="2"/>
        <end position="209"/>
    </location>
</feature>
<dbReference type="NCBIfam" id="TIGR01536">
    <property type="entry name" value="asn_synth_AEB"/>
    <property type="match status" value="1"/>
</dbReference>
<evidence type="ECO:0000256" key="1">
    <source>
        <dbReference type="ARBA" id="ARBA00005187"/>
    </source>
</evidence>
<dbReference type="InterPro" id="IPR029055">
    <property type="entry name" value="Ntn_hydrolases_N"/>
</dbReference>
<dbReference type="Pfam" id="PF13537">
    <property type="entry name" value="GATase_7"/>
    <property type="match status" value="1"/>
</dbReference>
<name>A0ABV7KZP6_9PROT</name>
<dbReference type="PANTHER" id="PTHR43284">
    <property type="entry name" value="ASPARAGINE SYNTHETASE (GLUTAMINE-HYDROLYZING)"/>
    <property type="match status" value="1"/>
</dbReference>
<evidence type="ECO:0000256" key="7">
    <source>
        <dbReference type="ARBA" id="ARBA00048741"/>
    </source>
</evidence>
<dbReference type="InterPro" id="IPR006426">
    <property type="entry name" value="Asn_synth_AEB"/>
</dbReference>
<keyword evidence="5" id="KW-0067">ATP-binding</keyword>
<evidence type="ECO:0000256" key="6">
    <source>
        <dbReference type="ARBA" id="ARBA00022962"/>
    </source>
</evidence>
<evidence type="ECO:0000256" key="4">
    <source>
        <dbReference type="ARBA" id="ARBA00022741"/>
    </source>
</evidence>
<dbReference type="SUPFAM" id="SSF52402">
    <property type="entry name" value="Adenine nucleotide alpha hydrolases-like"/>
    <property type="match status" value="1"/>
</dbReference>
<dbReference type="InterPro" id="IPR001962">
    <property type="entry name" value="Asn_synthase"/>
</dbReference>
<dbReference type="SUPFAM" id="SSF56235">
    <property type="entry name" value="N-terminal nucleophile aminohydrolases (Ntn hydrolases)"/>
    <property type="match status" value="1"/>
</dbReference>
<evidence type="ECO:0000256" key="2">
    <source>
        <dbReference type="ARBA" id="ARBA00005752"/>
    </source>
</evidence>
<evidence type="ECO:0000313" key="9">
    <source>
        <dbReference type="EMBL" id="MFC3227812.1"/>
    </source>
</evidence>